<dbReference type="EMBL" id="VCGU01000007">
    <property type="protein sequence ID" value="TRY74061.1"/>
    <property type="molecule type" value="Genomic_DNA"/>
</dbReference>
<accession>A0A553P8P7</accession>
<gene>
    <name evidence="2" type="ORF">TCAL_11518</name>
</gene>
<keyword evidence="3" id="KW-1185">Reference proteome</keyword>
<evidence type="ECO:0000313" key="3">
    <source>
        <dbReference type="Proteomes" id="UP000318571"/>
    </source>
</evidence>
<proteinExistence type="predicted"/>
<dbReference type="OrthoDB" id="6382149at2759"/>
<organism evidence="2 3">
    <name type="scientific">Tigriopus californicus</name>
    <name type="common">Marine copepod</name>
    <dbReference type="NCBI Taxonomy" id="6832"/>
    <lineage>
        <taxon>Eukaryota</taxon>
        <taxon>Metazoa</taxon>
        <taxon>Ecdysozoa</taxon>
        <taxon>Arthropoda</taxon>
        <taxon>Crustacea</taxon>
        <taxon>Multicrustacea</taxon>
        <taxon>Hexanauplia</taxon>
        <taxon>Copepoda</taxon>
        <taxon>Harpacticoida</taxon>
        <taxon>Harpacticidae</taxon>
        <taxon>Tigriopus</taxon>
    </lineage>
</organism>
<sequence>MVGGIQLNVGFSPSNMVSIQLGSAALICFIVVLKHGQISAKDVDTHQNRTGKFLSLFSLIQFPNDACPGSDGRNGSCFTQGECDQRGGNAGGSCASGFGVCCVFIKMCGQTVNTECSYLVQTRLTPVPSDCSYTICKSNPNICRIRLDFQSFDIAGPTSDMIADATGLTSIGDCLSDSFSFTAPGGLGSPIICGFNTGQHMILDASDSCNVASFNIDPVGTTAREWDIKVTQFDCADEAGGPPGCLQYYSNPTGIVRSFGFRPSVPLTGDETHLSQQCYSMCFRQMAGMCNLCFTVETTTALMPNSFGLSSQVGVTDMMSLTDSECSTDYLLIPRANSPSSPAIADRVCGTAFNTEDLTAPSEKVCTALQPYIVTFKTDEGETDDERMAAPTTGSVGFSLKYVYEQC</sequence>
<evidence type="ECO:0000259" key="1">
    <source>
        <dbReference type="Pfam" id="PF26080"/>
    </source>
</evidence>
<dbReference type="PANTHER" id="PTHR33236">
    <property type="entry name" value="INTRAFLAGELLAR TRANSPORT PROTEIN 122 FAMILY PROTEIN-RELATED"/>
    <property type="match status" value="1"/>
</dbReference>
<evidence type="ECO:0000313" key="2">
    <source>
        <dbReference type="EMBL" id="TRY74061.1"/>
    </source>
</evidence>
<dbReference type="InterPro" id="IPR058698">
    <property type="entry name" value="CUB_metazoa"/>
</dbReference>
<comment type="caution">
    <text evidence="2">The sequence shown here is derived from an EMBL/GenBank/DDBJ whole genome shotgun (WGS) entry which is preliminary data.</text>
</comment>
<dbReference type="Pfam" id="PF26080">
    <property type="entry name" value="CUB_animal"/>
    <property type="match status" value="1"/>
</dbReference>
<feature type="domain" description="CUB" evidence="1">
    <location>
        <begin position="242"/>
        <end position="403"/>
    </location>
</feature>
<dbReference type="PANTHER" id="PTHR33236:SF11">
    <property type="entry name" value="CUB DOMAIN-CONTAINING PROTEIN"/>
    <property type="match status" value="1"/>
</dbReference>
<protein>
    <recommendedName>
        <fullName evidence="1">CUB domain-containing protein</fullName>
    </recommendedName>
</protein>
<dbReference type="Proteomes" id="UP000318571">
    <property type="component" value="Chromosome 3"/>
</dbReference>
<dbReference type="OMA" id="IECNSEN"/>
<name>A0A553P8P7_TIGCA</name>
<dbReference type="AlphaFoldDB" id="A0A553P8P7"/>
<reference evidence="2 3" key="1">
    <citation type="journal article" date="2018" name="Nat. Ecol. Evol.">
        <title>Genomic signatures of mitonuclear coevolution across populations of Tigriopus californicus.</title>
        <authorList>
            <person name="Barreto F.S."/>
            <person name="Watson E.T."/>
            <person name="Lima T.G."/>
            <person name="Willett C.S."/>
            <person name="Edmands S."/>
            <person name="Li W."/>
            <person name="Burton R.S."/>
        </authorList>
    </citation>
    <scope>NUCLEOTIDE SEQUENCE [LARGE SCALE GENOMIC DNA]</scope>
    <source>
        <strain evidence="2 3">San Diego</strain>
    </source>
</reference>